<keyword evidence="15" id="KW-1185">Reference proteome</keyword>
<dbReference type="Pfam" id="PF01288">
    <property type="entry name" value="HPPK"/>
    <property type="match status" value="1"/>
</dbReference>
<accession>F4L3H4</accession>
<evidence type="ECO:0000256" key="9">
    <source>
        <dbReference type="ARBA" id="ARBA00022909"/>
    </source>
</evidence>
<evidence type="ECO:0000256" key="1">
    <source>
        <dbReference type="ARBA" id="ARBA00005051"/>
    </source>
</evidence>
<proteinExistence type="inferred from homology"/>
<gene>
    <name evidence="14" type="ordered locus">Halhy_5125</name>
</gene>
<dbReference type="eggNOG" id="COG0801">
    <property type="taxonomic scope" value="Bacteria"/>
</dbReference>
<dbReference type="GO" id="GO:0005524">
    <property type="term" value="F:ATP binding"/>
    <property type="evidence" value="ECO:0007669"/>
    <property type="project" value="UniProtKB-KW"/>
</dbReference>
<dbReference type="AlphaFoldDB" id="F4L3H4"/>
<dbReference type="UniPathway" id="UPA00077">
    <property type="reaction ID" value="UER00155"/>
</dbReference>
<evidence type="ECO:0000256" key="5">
    <source>
        <dbReference type="ARBA" id="ARBA00022679"/>
    </source>
</evidence>
<dbReference type="PANTHER" id="PTHR43071:SF1">
    <property type="entry name" value="2-AMINO-4-HYDROXY-6-HYDROXYMETHYLDIHYDROPTERIDINE PYROPHOSPHOKINASE"/>
    <property type="match status" value="1"/>
</dbReference>
<reference key="2">
    <citation type="submission" date="2011-04" db="EMBL/GenBank/DDBJ databases">
        <title>Complete sequence of chromosome of Haliscomenobacter hydrossis DSM 1100.</title>
        <authorList>
            <consortium name="US DOE Joint Genome Institute (JGI-PGF)"/>
            <person name="Lucas S."/>
            <person name="Han J."/>
            <person name="Lapidus A."/>
            <person name="Bruce D."/>
            <person name="Goodwin L."/>
            <person name="Pitluck S."/>
            <person name="Peters L."/>
            <person name="Kyrpides N."/>
            <person name="Mavromatis K."/>
            <person name="Ivanova N."/>
            <person name="Ovchinnikova G."/>
            <person name="Pagani I."/>
            <person name="Daligault H."/>
            <person name="Detter J.C."/>
            <person name="Han C."/>
            <person name="Land M."/>
            <person name="Hauser L."/>
            <person name="Markowitz V."/>
            <person name="Cheng J.-F."/>
            <person name="Hugenholtz P."/>
            <person name="Woyke T."/>
            <person name="Wu D."/>
            <person name="Verbarg S."/>
            <person name="Frueling A."/>
            <person name="Brambilla E."/>
            <person name="Klenk H.-P."/>
            <person name="Eisen J.A."/>
        </authorList>
    </citation>
    <scope>NUCLEOTIDE SEQUENCE</scope>
    <source>
        <strain>DSM 1100</strain>
    </source>
</reference>
<dbReference type="GO" id="GO:0046656">
    <property type="term" value="P:folic acid biosynthetic process"/>
    <property type="evidence" value="ECO:0007669"/>
    <property type="project" value="UniProtKB-KW"/>
</dbReference>
<comment type="function">
    <text evidence="10">Catalyzes the transfer of pyrophosphate from adenosine triphosphate (ATP) to 6-hydroxymethyl-7,8-dihydropterin, an enzymatic step in folate biosynthesis pathway.</text>
</comment>
<dbReference type="EC" id="2.7.6.3" evidence="3"/>
<dbReference type="RefSeq" id="WP_013767486.1">
    <property type="nucleotide sequence ID" value="NC_015510.1"/>
</dbReference>
<dbReference type="InterPro" id="IPR035907">
    <property type="entry name" value="Hppk_sf"/>
</dbReference>
<dbReference type="SUPFAM" id="SSF55083">
    <property type="entry name" value="6-hydroxymethyl-7,8-dihydropterin pyrophosphokinase, HPPK"/>
    <property type="match status" value="1"/>
</dbReference>
<dbReference type="GO" id="GO:0003848">
    <property type="term" value="F:2-amino-4-hydroxy-6-hydroxymethyldihydropteridine diphosphokinase activity"/>
    <property type="evidence" value="ECO:0007669"/>
    <property type="project" value="UniProtKB-EC"/>
</dbReference>
<keyword evidence="6" id="KW-0547">Nucleotide-binding</keyword>
<dbReference type="KEGG" id="hhy:Halhy_5125"/>
<evidence type="ECO:0000256" key="10">
    <source>
        <dbReference type="ARBA" id="ARBA00029409"/>
    </source>
</evidence>
<keyword evidence="8" id="KW-0067">ATP-binding</keyword>
<evidence type="ECO:0000256" key="8">
    <source>
        <dbReference type="ARBA" id="ARBA00022840"/>
    </source>
</evidence>
<reference evidence="14 15" key="1">
    <citation type="journal article" date="2011" name="Stand. Genomic Sci.">
        <title>Complete genome sequence of Haliscomenobacter hydrossis type strain (O).</title>
        <authorList>
            <consortium name="US DOE Joint Genome Institute (JGI-PGF)"/>
            <person name="Daligault H."/>
            <person name="Lapidus A."/>
            <person name="Zeytun A."/>
            <person name="Nolan M."/>
            <person name="Lucas S."/>
            <person name="Del Rio T.G."/>
            <person name="Tice H."/>
            <person name="Cheng J.F."/>
            <person name="Tapia R."/>
            <person name="Han C."/>
            <person name="Goodwin L."/>
            <person name="Pitluck S."/>
            <person name="Liolios K."/>
            <person name="Pagani I."/>
            <person name="Ivanova N."/>
            <person name="Huntemann M."/>
            <person name="Mavromatis K."/>
            <person name="Mikhailova N."/>
            <person name="Pati A."/>
            <person name="Chen A."/>
            <person name="Palaniappan K."/>
            <person name="Land M."/>
            <person name="Hauser L."/>
            <person name="Brambilla E.M."/>
            <person name="Rohde M."/>
            <person name="Verbarg S."/>
            <person name="Goker M."/>
            <person name="Bristow J."/>
            <person name="Eisen J.A."/>
            <person name="Markowitz V."/>
            <person name="Hugenholtz P."/>
            <person name="Kyrpides N.C."/>
            <person name="Klenk H.P."/>
            <person name="Woyke T."/>
        </authorList>
    </citation>
    <scope>NUCLEOTIDE SEQUENCE [LARGE SCALE GENOMIC DNA]</scope>
    <source>
        <strain evidence="15">ATCC 27775 / DSM 1100 / LMG 10767 / O</strain>
    </source>
</reference>
<protein>
    <recommendedName>
        <fullName evidence="4">2-amino-4-hydroxy-6-hydroxymethyldihydropteridine pyrophosphokinase</fullName>
        <ecNumber evidence="3">2.7.6.3</ecNumber>
    </recommendedName>
    <alternativeName>
        <fullName evidence="11">6-hydroxymethyl-7,8-dihydropterin pyrophosphokinase</fullName>
    </alternativeName>
    <alternativeName>
        <fullName evidence="12">7,8-dihydro-6-hydroxymethylpterin-pyrophosphokinase</fullName>
    </alternativeName>
</protein>
<evidence type="ECO:0000256" key="3">
    <source>
        <dbReference type="ARBA" id="ARBA00013253"/>
    </source>
</evidence>
<evidence type="ECO:0000256" key="2">
    <source>
        <dbReference type="ARBA" id="ARBA00005810"/>
    </source>
</evidence>
<dbReference type="GO" id="GO:0046654">
    <property type="term" value="P:tetrahydrofolate biosynthetic process"/>
    <property type="evidence" value="ECO:0007669"/>
    <property type="project" value="UniProtKB-UniPathway"/>
</dbReference>
<dbReference type="Proteomes" id="UP000008461">
    <property type="component" value="Chromosome"/>
</dbReference>
<keyword evidence="5 14" id="KW-0808">Transferase</keyword>
<name>F4L3H4_HALH1</name>
<comment type="pathway">
    <text evidence="1">Cofactor biosynthesis; tetrahydrofolate biosynthesis; 2-amino-4-hydroxy-6-hydroxymethyl-7,8-dihydropteridine diphosphate from 7,8-dihydroneopterin triphosphate: step 4/4.</text>
</comment>
<dbReference type="Gene3D" id="3.30.70.560">
    <property type="entry name" value="7,8-Dihydro-6-hydroxymethylpterin-pyrophosphokinase HPPK"/>
    <property type="match status" value="1"/>
</dbReference>
<dbReference type="CDD" id="cd00483">
    <property type="entry name" value="HPPK"/>
    <property type="match status" value="1"/>
</dbReference>
<evidence type="ECO:0000259" key="13">
    <source>
        <dbReference type="PROSITE" id="PS00794"/>
    </source>
</evidence>
<organism evidence="14 15">
    <name type="scientific">Haliscomenobacter hydrossis (strain ATCC 27775 / DSM 1100 / LMG 10767 / O)</name>
    <dbReference type="NCBI Taxonomy" id="760192"/>
    <lineage>
        <taxon>Bacteria</taxon>
        <taxon>Pseudomonadati</taxon>
        <taxon>Bacteroidota</taxon>
        <taxon>Saprospiria</taxon>
        <taxon>Saprospirales</taxon>
        <taxon>Haliscomenobacteraceae</taxon>
        <taxon>Haliscomenobacter</taxon>
    </lineage>
</organism>
<comment type="similarity">
    <text evidence="2">Belongs to the HPPK family.</text>
</comment>
<sequence>MERVYLATGSNLGDKAANLQAALDLIEIYIGDLVAVSGLYRTEAWGIEDQPEFYNQVMALDTNLESETLLVAVMEIERQMGRERRIRWGERLIDIDILFYGDLVAQSQRLTIPHPFIQERNFVLQPLLEIAPDLVHPVLQKTIRELATASPDPLKVERI</sequence>
<dbReference type="PROSITE" id="PS00794">
    <property type="entry name" value="HPPK"/>
    <property type="match status" value="1"/>
</dbReference>
<evidence type="ECO:0000256" key="7">
    <source>
        <dbReference type="ARBA" id="ARBA00022777"/>
    </source>
</evidence>
<evidence type="ECO:0000313" key="14">
    <source>
        <dbReference type="EMBL" id="AEE52951.1"/>
    </source>
</evidence>
<evidence type="ECO:0000256" key="11">
    <source>
        <dbReference type="ARBA" id="ARBA00029766"/>
    </source>
</evidence>
<dbReference type="NCBIfam" id="TIGR01498">
    <property type="entry name" value="folK"/>
    <property type="match status" value="1"/>
</dbReference>
<evidence type="ECO:0000256" key="6">
    <source>
        <dbReference type="ARBA" id="ARBA00022741"/>
    </source>
</evidence>
<dbReference type="STRING" id="760192.Halhy_5125"/>
<evidence type="ECO:0000256" key="12">
    <source>
        <dbReference type="ARBA" id="ARBA00033413"/>
    </source>
</evidence>
<evidence type="ECO:0000256" key="4">
    <source>
        <dbReference type="ARBA" id="ARBA00016218"/>
    </source>
</evidence>
<keyword evidence="9" id="KW-0289">Folate biosynthesis</keyword>
<dbReference type="EMBL" id="CP002691">
    <property type="protein sequence ID" value="AEE52951.1"/>
    <property type="molecule type" value="Genomic_DNA"/>
</dbReference>
<dbReference type="PANTHER" id="PTHR43071">
    <property type="entry name" value="2-AMINO-4-HYDROXY-6-HYDROXYMETHYLDIHYDROPTERIDINE PYROPHOSPHOKINASE"/>
    <property type="match status" value="1"/>
</dbReference>
<dbReference type="GO" id="GO:0016301">
    <property type="term" value="F:kinase activity"/>
    <property type="evidence" value="ECO:0007669"/>
    <property type="project" value="UniProtKB-KW"/>
</dbReference>
<keyword evidence="7" id="KW-0418">Kinase</keyword>
<evidence type="ECO:0000313" key="15">
    <source>
        <dbReference type="Proteomes" id="UP000008461"/>
    </source>
</evidence>
<dbReference type="HOGENOM" id="CLU_097916_1_2_10"/>
<dbReference type="InterPro" id="IPR000550">
    <property type="entry name" value="Hppk"/>
</dbReference>
<feature type="domain" description="7,8-dihydro-6-hydroxymethylpterin-pyrophosphokinase" evidence="13">
    <location>
        <begin position="87"/>
        <end position="98"/>
    </location>
</feature>
<dbReference type="OrthoDB" id="9808041at2"/>